<evidence type="ECO:0000256" key="1">
    <source>
        <dbReference type="SAM" id="MobiDB-lite"/>
    </source>
</evidence>
<keyword evidence="3" id="KW-1185">Reference proteome</keyword>
<dbReference type="EMBL" id="CAMPGE010023786">
    <property type="protein sequence ID" value="CAI2381683.1"/>
    <property type="molecule type" value="Genomic_DNA"/>
</dbReference>
<gene>
    <name evidence="2" type="ORF">ECRASSUSDP1_LOCUS23141</name>
</gene>
<feature type="region of interest" description="Disordered" evidence="1">
    <location>
        <begin position="152"/>
        <end position="171"/>
    </location>
</feature>
<reference evidence="2" key="1">
    <citation type="submission" date="2023-07" db="EMBL/GenBank/DDBJ databases">
        <authorList>
            <consortium name="AG Swart"/>
            <person name="Singh M."/>
            <person name="Singh A."/>
            <person name="Seah K."/>
            <person name="Emmerich C."/>
        </authorList>
    </citation>
    <scope>NUCLEOTIDE SEQUENCE</scope>
    <source>
        <strain evidence="2">DP1</strain>
    </source>
</reference>
<accession>A0AAD2D6U2</accession>
<proteinExistence type="predicted"/>
<comment type="caution">
    <text evidence="2">The sequence shown here is derived from an EMBL/GenBank/DDBJ whole genome shotgun (WGS) entry which is preliminary data.</text>
</comment>
<sequence length="189" mass="22171">MEIEQEVKEPEVTGNVKRILKKLQMVDLEIISDLRGISYDPLKAPAELDIPKAEEKGHNILEFLKTQTNTTEIEVYKKSSSKTKNPFKCPRDDQRLLLDNKERKVITEEKRKKCPLHKHVSKHDREGLIKQFRAIPPKKLSRKDIKRLKKVHKLTHPVGEEPSKELSPRRLKKYVRKPRVDTLTPPFLF</sequence>
<dbReference type="AlphaFoldDB" id="A0AAD2D6U2"/>
<evidence type="ECO:0000313" key="3">
    <source>
        <dbReference type="Proteomes" id="UP001295684"/>
    </source>
</evidence>
<protein>
    <submittedName>
        <fullName evidence="2">Uncharacterized protein</fullName>
    </submittedName>
</protein>
<feature type="compositionally biased region" description="Basic and acidic residues" evidence="1">
    <location>
        <begin position="158"/>
        <end position="168"/>
    </location>
</feature>
<organism evidence="2 3">
    <name type="scientific">Euplotes crassus</name>
    <dbReference type="NCBI Taxonomy" id="5936"/>
    <lineage>
        <taxon>Eukaryota</taxon>
        <taxon>Sar</taxon>
        <taxon>Alveolata</taxon>
        <taxon>Ciliophora</taxon>
        <taxon>Intramacronucleata</taxon>
        <taxon>Spirotrichea</taxon>
        <taxon>Hypotrichia</taxon>
        <taxon>Euplotida</taxon>
        <taxon>Euplotidae</taxon>
        <taxon>Moneuplotes</taxon>
    </lineage>
</organism>
<dbReference type="Proteomes" id="UP001295684">
    <property type="component" value="Unassembled WGS sequence"/>
</dbReference>
<evidence type="ECO:0000313" key="2">
    <source>
        <dbReference type="EMBL" id="CAI2381683.1"/>
    </source>
</evidence>
<name>A0AAD2D6U2_EUPCR</name>